<dbReference type="InterPro" id="IPR001005">
    <property type="entry name" value="SANT/Myb"/>
</dbReference>
<dbReference type="SUPFAM" id="SSF46689">
    <property type="entry name" value="Homeodomain-like"/>
    <property type="match status" value="6"/>
</dbReference>
<comment type="caution">
    <text evidence="11">The sequence shown here is derived from an EMBL/GenBank/DDBJ whole genome shotgun (WGS) entry which is preliminary data.</text>
</comment>
<dbReference type="SMART" id="SM00717">
    <property type="entry name" value="SANT"/>
    <property type="match status" value="8"/>
</dbReference>
<evidence type="ECO:0000256" key="1">
    <source>
        <dbReference type="ARBA" id="ARBA00004123"/>
    </source>
</evidence>
<evidence type="ECO:0000256" key="7">
    <source>
        <dbReference type="SAM" id="MobiDB-lite"/>
    </source>
</evidence>
<feature type="domain" description="HTH myb-type" evidence="10">
    <location>
        <begin position="517"/>
        <end position="572"/>
    </location>
</feature>
<dbReference type="GO" id="GO:0042795">
    <property type="term" value="P:snRNA transcription by RNA polymerase II"/>
    <property type="evidence" value="ECO:0007669"/>
    <property type="project" value="TreeGrafter"/>
</dbReference>
<dbReference type="GO" id="GO:0001006">
    <property type="term" value="F:RNA polymerase III type 3 promoter sequence-specific DNA binding"/>
    <property type="evidence" value="ECO:0007669"/>
    <property type="project" value="TreeGrafter"/>
</dbReference>
<reference evidence="11 12" key="1">
    <citation type="submission" date="2024-03" db="EMBL/GenBank/DDBJ databases">
        <title>Adaptation during the transition from Ophiocordyceps entomopathogen to insect associate is accompanied by gene loss and intensified selection.</title>
        <authorList>
            <person name="Ward C.M."/>
            <person name="Onetto C.A."/>
            <person name="Borneman A.R."/>
        </authorList>
    </citation>
    <scope>NUCLEOTIDE SEQUENCE [LARGE SCALE GENOMIC DNA]</scope>
    <source>
        <strain evidence="11">AWRI1</strain>
        <tissue evidence="11">Single Adult Female</tissue>
    </source>
</reference>
<protein>
    <recommendedName>
        <fullName evidence="13">Myb-like DNA-binding domain containing protein</fullName>
    </recommendedName>
</protein>
<dbReference type="PANTHER" id="PTHR46621:SF1">
    <property type="entry name" value="SNRNA-ACTIVATING PROTEIN COMPLEX SUBUNIT 4"/>
    <property type="match status" value="1"/>
</dbReference>
<dbReference type="EMBL" id="JBBCAQ010000036">
    <property type="protein sequence ID" value="KAK7576344.1"/>
    <property type="molecule type" value="Genomic_DNA"/>
</dbReference>
<feature type="domain" description="SANT" evidence="9">
    <location>
        <begin position="644"/>
        <end position="695"/>
    </location>
</feature>
<evidence type="ECO:0000256" key="6">
    <source>
        <dbReference type="SAM" id="Coils"/>
    </source>
</evidence>
<dbReference type="Proteomes" id="UP001367676">
    <property type="component" value="Unassembled WGS sequence"/>
</dbReference>
<evidence type="ECO:0000259" key="10">
    <source>
        <dbReference type="PROSITE" id="PS51294"/>
    </source>
</evidence>
<evidence type="ECO:0000256" key="3">
    <source>
        <dbReference type="ARBA" id="ARBA00023125"/>
    </source>
</evidence>
<dbReference type="InterPro" id="IPR017930">
    <property type="entry name" value="Myb_dom"/>
</dbReference>
<feature type="region of interest" description="Disordered" evidence="7">
    <location>
        <begin position="929"/>
        <end position="954"/>
    </location>
</feature>
<sequence>MAEIPLSNYNVFDDFKEGSDVDDIVRIVLDEQKHSLTEEDQKILRDHEQLRNEFHTLQNVDFSNSKESPSKSEAIDGSPPVWFDLIHVDSSVVQKSDVYFVDVEAIEQPSLATENVEPSNAELDNTIANFIQDENVKTEVLRLNQLIGLNLAKNRSLSDDAKNLRIEELKLKRKLTNIERKITTFSPEEVRIKRIKRRKGTECANTGHQKRTYFYRFGAPYFKTKNLFPAHRNPDLQEIVRTNQPMNIRLPRIKRILPNDAAFLEQSILKQLKAKRVEQLQKCRKDAEDRLKRDPNNTALADETRCINRTIKETEEITQISVTKEWNIPIDFMALTQSSRFTAEDYERIWRLIGSPTLTRGEFSVQEVSELQSLAKKYNEQDWDRIANEMPTKRSGFTCFTKYVNTQKKGKNQPWTKEENELLHSLCISADSFSKSDSRFQFWKKIRRHFPHRSYTQVHSHWTYVLEPRLKKGRFTPEEKKLMLKMFNDGKSHKEIAETLQNRSCVQVRTHFDVMLQKEISRGNWTSEEEEKLLQLIEKYGTHDWVTISKELGTRNRSQCRLKYSVYLKNNQRFTMGTRAPKDFWTEEENEMFKELLSKYGTNFRKMREEMPTKTRDQIRHKYHRMKHKVEFRQLVDPMECKRKSECDWTNEELEQFKQLLMVHGTQYKRIRPFMPRKTVCQLRYKYYVMKKEWNLSLPSVVESAHKVGNSNRKPKCDVQNESISTSSASIPATYVSKSPQTLTLPEEWFENLAPVSSTHNFSATSSQTSYELSASTSDLLSISSQKKENSADPCPETLQLATSVPKPSTASSKCWSSVELEHFKQLLMVHGPDYKKISSFMPNKSTKQLRWKYYSMRNVWDLSKFPAKVPDFNVEKCKTSTIPSVVAGCKNSRKTKRKQSTLKREDVDPLDNPSAVISEVTVVPSAPPEISSDAVSAEEKSTASFNASRKQKQRTKELSSLKTVWTDDDVEKFKALLMEHGLNFQKIGEIMTEKTANQLKYKYYNLRKINKIASVEKSNVTAKPKSNDCQKTAVTTPVPVSFHSESPSELPLPINLYENVGSKSSPPVFVTSEEHSLMLSNGSNLSMCVDSEDGFAGFPAGENQESLSSFRDLIPLRRIETIEHIEHPGSSYEQMIVPERISETDRELCDISRNEYPLPDNNLDGNLGRESVLNQTDLNHESGSDGVVEMKREIVNDIKEEDRRNEFSA</sequence>
<dbReference type="PANTHER" id="PTHR46621">
    <property type="entry name" value="SNRNA-ACTIVATING PROTEIN COMPLEX SUBUNIT 4"/>
    <property type="match status" value="1"/>
</dbReference>
<comment type="subcellular location">
    <subcellularLocation>
        <location evidence="1">Nucleus</location>
    </subcellularLocation>
</comment>
<keyword evidence="3" id="KW-0238">DNA-binding</keyword>
<feature type="domain" description="SANT" evidence="9">
    <location>
        <begin position="961"/>
        <end position="1012"/>
    </location>
</feature>
<feature type="domain" description="HTH myb-type" evidence="10">
    <location>
        <begin position="443"/>
        <end position="470"/>
    </location>
</feature>
<dbReference type="InterPro" id="IPR017884">
    <property type="entry name" value="SANT_dom"/>
</dbReference>
<dbReference type="Pfam" id="PF13921">
    <property type="entry name" value="Myb_DNA-bind_6"/>
    <property type="match status" value="1"/>
</dbReference>
<feature type="domain" description="Myb-like" evidence="8">
    <location>
        <begin position="577"/>
        <end position="627"/>
    </location>
</feature>
<feature type="domain" description="SANT" evidence="9">
    <location>
        <begin position="520"/>
        <end position="572"/>
    </location>
</feature>
<evidence type="ECO:0000256" key="4">
    <source>
        <dbReference type="ARBA" id="ARBA00023163"/>
    </source>
</evidence>
<evidence type="ECO:0000256" key="5">
    <source>
        <dbReference type="ARBA" id="ARBA00023242"/>
    </source>
</evidence>
<feature type="domain" description="SANT" evidence="9">
    <location>
        <begin position="585"/>
        <end position="631"/>
    </location>
</feature>
<keyword evidence="2" id="KW-0805">Transcription regulation</keyword>
<dbReference type="InterPro" id="IPR009057">
    <property type="entry name" value="Homeodomain-like_sf"/>
</dbReference>
<organism evidence="11 12">
    <name type="scientific">Parthenolecanium corni</name>
    <dbReference type="NCBI Taxonomy" id="536013"/>
    <lineage>
        <taxon>Eukaryota</taxon>
        <taxon>Metazoa</taxon>
        <taxon>Ecdysozoa</taxon>
        <taxon>Arthropoda</taxon>
        <taxon>Hexapoda</taxon>
        <taxon>Insecta</taxon>
        <taxon>Pterygota</taxon>
        <taxon>Neoptera</taxon>
        <taxon>Paraneoptera</taxon>
        <taxon>Hemiptera</taxon>
        <taxon>Sternorrhyncha</taxon>
        <taxon>Coccoidea</taxon>
        <taxon>Coccidae</taxon>
        <taxon>Parthenolecanium</taxon>
    </lineage>
</organism>
<evidence type="ECO:0000259" key="8">
    <source>
        <dbReference type="PROSITE" id="PS50090"/>
    </source>
</evidence>
<evidence type="ECO:0000313" key="12">
    <source>
        <dbReference type="Proteomes" id="UP001367676"/>
    </source>
</evidence>
<feature type="domain" description="Myb-like" evidence="8">
    <location>
        <begin position="407"/>
        <end position="466"/>
    </location>
</feature>
<evidence type="ECO:0000259" key="9">
    <source>
        <dbReference type="PROSITE" id="PS51293"/>
    </source>
</evidence>
<feature type="domain" description="Myb-like" evidence="8">
    <location>
        <begin position="355"/>
        <end position="403"/>
    </location>
</feature>
<keyword evidence="4" id="KW-0804">Transcription</keyword>
<dbReference type="Pfam" id="PF00249">
    <property type="entry name" value="Myb_DNA-binding"/>
    <property type="match status" value="5"/>
</dbReference>
<feature type="domain" description="HTH myb-type" evidence="10">
    <location>
        <begin position="582"/>
        <end position="631"/>
    </location>
</feature>
<dbReference type="Gene3D" id="1.10.10.60">
    <property type="entry name" value="Homeodomain-like"/>
    <property type="match status" value="7"/>
</dbReference>
<evidence type="ECO:0000256" key="2">
    <source>
        <dbReference type="ARBA" id="ARBA00023015"/>
    </source>
</evidence>
<evidence type="ECO:0000313" key="11">
    <source>
        <dbReference type="EMBL" id="KAK7576344.1"/>
    </source>
</evidence>
<gene>
    <name evidence="11" type="ORF">V9T40_012630</name>
</gene>
<name>A0AAN9TB62_9HEMI</name>
<dbReference type="GO" id="GO:0042796">
    <property type="term" value="P:snRNA transcription by RNA polymerase III"/>
    <property type="evidence" value="ECO:0007669"/>
    <property type="project" value="TreeGrafter"/>
</dbReference>
<dbReference type="PROSITE" id="PS50090">
    <property type="entry name" value="MYB_LIKE"/>
    <property type="match status" value="4"/>
</dbReference>
<keyword evidence="12" id="KW-1185">Reference proteome</keyword>
<feature type="domain" description="Myb-like" evidence="8">
    <location>
        <begin position="517"/>
        <end position="568"/>
    </location>
</feature>
<keyword evidence="6" id="KW-0175">Coiled coil</keyword>
<accession>A0AAN9TB62</accession>
<keyword evidence="5" id="KW-0539">Nucleus</keyword>
<dbReference type="GO" id="GO:0005634">
    <property type="term" value="C:nucleus"/>
    <property type="evidence" value="ECO:0007669"/>
    <property type="project" value="UniProtKB-SubCell"/>
</dbReference>
<dbReference type="CDD" id="cd00167">
    <property type="entry name" value="SANT"/>
    <property type="match status" value="7"/>
</dbReference>
<dbReference type="GO" id="GO:0000978">
    <property type="term" value="F:RNA polymerase II cis-regulatory region sequence-specific DNA binding"/>
    <property type="evidence" value="ECO:0007669"/>
    <property type="project" value="TreeGrafter"/>
</dbReference>
<dbReference type="GO" id="GO:0019185">
    <property type="term" value="C:snRNA-activating protein complex"/>
    <property type="evidence" value="ECO:0007669"/>
    <property type="project" value="TreeGrafter"/>
</dbReference>
<dbReference type="PROSITE" id="PS51294">
    <property type="entry name" value="HTH_MYB"/>
    <property type="match status" value="3"/>
</dbReference>
<proteinExistence type="predicted"/>
<dbReference type="AlphaFoldDB" id="A0AAN9TB62"/>
<dbReference type="InterPro" id="IPR051575">
    <property type="entry name" value="Myb-like_DNA-bd"/>
</dbReference>
<evidence type="ECO:0008006" key="13">
    <source>
        <dbReference type="Google" id="ProtNLM"/>
    </source>
</evidence>
<feature type="coiled-coil region" evidence="6">
    <location>
        <begin position="154"/>
        <end position="181"/>
    </location>
</feature>
<dbReference type="PROSITE" id="PS51293">
    <property type="entry name" value="SANT"/>
    <property type="match status" value="4"/>
</dbReference>